<keyword evidence="1" id="KW-1133">Transmembrane helix</keyword>
<keyword evidence="1" id="KW-0472">Membrane</keyword>
<feature type="transmembrane region" description="Helical" evidence="1">
    <location>
        <begin position="233"/>
        <end position="252"/>
    </location>
</feature>
<dbReference type="Proteomes" id="UP000790787">
    <property type="component" value="Chromosome 1"/>
</dbReference>
<dbReference type="PANTHER" id="PTHR31721:SF8">
    <property type="entry name" value="OVULE PROTEIN"/>
    <property type="match status" value="1"/>
</dbReference>
<dbReference type="PANTHER" id="PTHR31721">
    <property type="entry name" value="OS06G0710300 PROTEIN"/>
    <property type="match status" value="1"/>
</dbReference>
<dbReference type="GeneID" id="107811349"/>
<organism evidence="2 3">
    <name type="scientific">Nicotiana tabacum</name>
    <name type="common">Common tobacco</name>
    <dbReference type="NCBI Taxonomy" id="4097"/>
    <lineage>
        <taxon>Eukaryota</taxon>
        <taxon>Viridiplantae</taxon>
        <taxon>Streptophyta</taxon>
        <taxon>Embryophyta</taxon>
        <taxon>Tracheophyta</taxon>
        <taxon>Spermatophyta</taxon>
        <taxon>Magnoliopsida</taxon>
        <taxon>eudicotyledons</taxon>
        <taxon>Gunneridae</taxon>
        <taxon>Pentapetalae</taxon>
        <taxon>asterids</taxon>
        <taxon>lamiids</taxon>
        <taxon>Solanales</taxon>
        <taxon>Solanaceae</taxon>
        <taxon>Nicotianoideae</taxon>
        <taxon>Nicotianeae</taxon>
        <taxon>Nicotiana</taxon>
    </lineage>
</organism>
<proteinExistence type="predicted"/>
<dbReference type="PaxDb" id="4097-A0A1S4BSH7"/>
<dbReference type="KEGG" id="nta:107811349"/>
<dbReference type="InterPro" id="IPR005134">
    <property type="entry name" value="UPF0114"/>
</dbReference>
<evidence type="ECO:0000313" key="2">
    <source>
        <dbReference type="Proteomes" id="UP000790787"/>
    </source>
</evidence>
<evidence type="ECO:0000313" key="3">
    <source>
        <dbReference type="RefSeq" id="XP_016491743.1"/>
    </source>
</evidence>
<dbReference type="GO" id="GO:0009941">
    <property type="term" value="C:chloroplast envelope"/>
    <property type="evidence" value="ECO:0000318"/>
    <property type="project" value="GO_Central"/>
</dbReference>
<keyword evidence="2" id="KW-1185">Reference proteome</keyword>
<reference evidence="3" key="2">
    <citation type="submission" date="2025-08" db="UniProtKB">
        <authorList>
            <consortium name="RefSeq"/>
        </authorList>
    </citation>
    <scope>IDENTIFICATION</scope>
    <source>
        <tissue evidence="3">Leaf</tissue>
    </source>
</reference>
<dbReference type="STRING" id="4097.A0A1S4BSH7"/>
<name>A0A1S4BSH7_TOBAC</name>
<dbReference type="AlphaFoldDB" id="A0A1S4BSH7"/>
<sequence length="259" mass="28746">MKLCTGGLSTNLKAPIYVKNSKSASTVKWVVPQFQISGFEFPVALSTISVRCTHSSVHVSSPVIQSDIDSSRLHIPEENLEGVEKNVEKVIYSCRFFAILAVWGSLIGSFLCFIKGCSCVVESFQAYFASRTKVIVYLVEALDIYLLGTVMLVFGMGLYELFISNLDKGKSMSRETTPYRSNLFGMFTLKERPRWLEITTVSGLKTKIGHVIVMLLLIGLFDKSKRAVINSPFDLLCFSASVLLCSGCLYLLSKLTDDN</sequence>
<keyword evidence="1" id="KW-0812">Transmembrane</keyword>
<dbReference type="RefSeq" id="XP_016491743.1">
    <property type="nucleotide sequence ID" value="XM_016636257.1"/>
</dbReference>
<accession>A0A1S4BSH7</accession>
<dbReference type="OMA" id="FVFYTYI"/>
<gene>
    <name evidence="3" type="primary">LOC107811349</name>
</gene>
<protein>
    <submittedName>
        <fullName evidence="3">Uncharacterized protein LOC107811349</fullName>
    </submittedName>
</protein>
<dbReference type="Pfam" id="PF03350">
    <property type="entry name" value="UPF0114"/>
    <property type="match status" value="1"/>
</dbReference>
<dbReference type="OrthoDB" id="2020089at2759"/>
<reference evidence="2" key="1">
    <citation type="journal article" date="2014" name="Nat. Commun.">
        <title>The tobacco genome sequence and its comparison with those of tomato and potato.</title>
        <authorList>
            <person name="Sierro N."/>
            <person name="Battey J.N."/>
            <person name="Ouadi S."/>
            <person name="Bakaher N."/>
            <person name="Bovet L."/>
            <person name="Willig A."/>
            <person name="Goepfert S."/>
            <person name="Peitsch M.C."/>
            <person name="Ivanov N.V."/>
        </authorList>
    </citation>
    <scope>NUCLEOTIDE SEQUENCE [LARGE SCALE GENOMIC DNA]</scope>
</reference>
<feature type="transmembrane region" description="Helical" evidence="1">
    <location>
        <begin position="204"/>
        <end position="221"/>
    </location>
</feature>
<feature type="transmembrane region" description="Helical" evidence="1">
    <location>
        <begin position="96"/>
        <end position="114"/>
    </location>
</feature>
<dbReference type="RefSeq" id="XP_016491743.1">
    <property type="nucleotide sequence ID" value="XM_016636257.2"/>
</dbReference>
<feature type="transmembrane region" description="Helical" evidence="1">
    <location>
        <begin position="134"/>
        <end position="159"/>
    </location>
</feature>
<evidence type="ECO:0000256" key="1">
    <source>
        <dbReference type="SAM" id="Phobius"/>
    </source>
</evidence>